<feature type="compositionally biased region" description="Low complexity" evidence="1">
    <location>
        <begin position="121"/>
        <end position="135"/>
    </location>
</feature>
<feature type="compositionally biased region" description="Low complexity" evidence="1">
    <location>
        <begin position="10"/>
        <end position="21"/>
    </location>
</feature>
<reference evidence="2 3" key="1">
    <citation type="submission" date="2021-08" db="EMBL/GenBank/DDBJ databases">
        <title>Draft Genome Sequence of Phanerochaete sordida strain YK-624.</title>
        <authorList>
            <person name="Mori T."/>
            <person name="Dohra H."/>
            <person name="Suzuki T."/>
            <person name="Kawagishi H."/>
            <person name="Hirai H."/>
        </authorList>
    </citation>
    <scope>NUCLEOTIDE SEQUENCE [LARGE SCALE GENOMIC DNA]</scope>
    <source>
        <strain evidence="2 3">YK-624</strain>
    </source>
</reference>
<feature type="region of interest" description="Disordered" evidence="1">
    <location>
        <begin position="1"/>
        <end position="27"/>
    </location>
</feature>
<feature type="compositionally biased region" description="Acidic residues" evidence="1">
    <location>
        <begin position="305"/>
        <end position="314"/>
    </location>
</feature>
<comment type="caution">
    <text evidence="2">The sequence shown here is derived from an EMBL/GenBank/DDBJ whole genome shotgun (WGS) entry which is preliminary data.</text>
</comment>
<gene>
    <name evidence="2" type="ORF">PsYK624_073390</name>
</gene>
<evidence type="ECO:0000313" key="3">
    <source>
        <dbReference type="Proteomes" id="UP000703269"/>
    </source>
</evidence>
<feature type="region of interest" description="Disordered" evidence="1">
    <location>
        <begin position="154"/>
        <end position="192"/>
    </location>
</feature>
<evidence type="ECO:0000256" key="1">
    <source>
        <dbReference type="SAM" id="MobiDB-lite"/>
    </source>
</evidence>
<accession>A0A9P3GAT8</accession>
<sequence length="498" mass="52336">MPRNATAVDSAESAPSSLKSSPSKRERVRKFLRRVSSIGPRIHKHDQSLSQVSVAVTEAQAPGPAVHAASSPEPHVIDLTVEAVPVKALRRASTASSAGSILKHKTVNKLAAAVIDDASSFHSSAPSESSASDAQSDNEKHLLESQPAGIPHVEPEQAAADASANEAVSEIPPVDEAPAVDPASIPLPVDDEEEFNPVPPVFLSEEAEEVPVPEVAEPLPEVKDTSAIVDVPTIITIDDAAAPYEADAPVEVYPKDPFDDAYAADTESVSSASPELAPTVVFDIVETIELNVSTDAPVVIEATFDPEPEPEEASTSESSGSATITEVVTTVEVIISETIETIAPSPAPTSVEAKALVELPTEDSTPKVPAAEQQPTEAAPEAPAPESDTPYVVVVPPSPTSAEPPVVAAEPAPSVFEDTPSAPSSPSPALPSTQRSLTPLVSWLHSSLAALKLFAPARRGSLRWRTPMCYGIAVMCYSLTWYLARRPPVNVELTRFHM</sequence>
<dbReference type="AlphaFoldDB" id="A0A9P3GAT8"/>
<feature type="region of interest" description="Disordered" evidence="1">
    <location>
        <begin position="305"/>
        <end position="324"/>
    </location>
</feature>
<feature type="compositionally biased region" description="Low complexity" evidence="1">
    <location>
        <begin position="369"/>
        <end position="422"/>
    </location>
</feature>
<name>A0A9P3GAT8_9APHY</name>
<feature type="region of interest" description="Disordered" evidence="1">
    <location>
        <begin position="121"/>
        <end position="141"/>
    </location>
</feature>
<evidence type="ECO:0000313" key="2">
    <source>
        <dbReference type="EMBL" id="GJE91190.1"/>
    </source>
</evidence>
<keyword evidence="3" id="KW-1185">Reference proteome</keyword>
<feature type="compositionally biased region" description="Low complexity" evidence="1">
    <location>
        <begin position="156"/>
        <end position="183"/>
    </location>
</feature>
<dbReference type="OrthoDB" id="2804419at2759"/>
<feature type="region of interest" description="Disordered" evidence="1">
    <location>
        <begin position="360"/>
        <end position="433"/>
    </location>
</feature>
<dbReference type="Proteomes" id="UP000703269">
    <property type="component" value="Unassembled WGS sequence"/>
</dbReference>
<organism evidence="2 3">
    <name type="scientific">Phanerochaete sordida</name>
    <dbReference type="NCBI Taxonomy" id="48140"/>
    <lineage>
        <taxon>Eukaryota</taxon>
        <taxon>Fungi</taxon>
        <taxon>Dikarya</taxon>
        <taxon>Basidiomycota</taxon>
        <taxon>Agaricomycotina</taxon>
        <taxon>Agaricomycetes</taxon>
        <taxon>Polyporales</taxon>
        <taxon>Phanerochaetaceae</taxon>
        <taxon>Phanerochaete</taxon>
    </lineage>
</organism>
<protein>
    <submittedName>
        <fullName evidence="2">Uncharacterized protein</fullName>
    </submittedName>
</protein>
<feature type="compositionally biased region" description="Low complexity" evidence="1">
    <location>
        <begin position="315"/>
        <end position="324"/>
    </location>
</feature>
<proteinExistence type="predicted"/>
<dbReference type="EMBL" id="BPQB01000020">
    <property type="protein sequence ID" value="GJE91190.1"/>
    <property type="molecule type" value="Genomic_DNA"/>
</dbReference>